<organism evidence="2 3">
    <name type="scientific">Campylobacter rectus</name>
    <name type="common">Wolinella recta</name>
    <dbReference type="NCBI Taxonomy" id="203"/>
    <lineage>
        <taxon>Bacteria</taxon>
        <taxon>Pseudomonadati</taxon>
        <taxon>Campylobacterota</taxon>
        <taxon>Epsilonproteobacteria</taxon>
        <taxon>Campylobacterales</taxon>
        <taxon>Campylobacteraceae</taxon>
        <taxon>Campylobacter</taxon>
    </lineage>
</organism>
<dbReference type="Proteomes" id="UP000502377">
    <property type="component" value="Chromosome"/>
</dbReference>
<accession>A0A6G5QMN5</accession>
<feature type="compositionally biased region" description="Basic and acidic residues" evidence="1">
    <location>
        <begin position="59"/>
        <end position="72"/>
    </location>
</feature>
<sequence>MLIQNLKRFFEVKAGIERIDEQIKELKEDKKSYLETLENLKREPNTDDLSDVQISHELNASDRVRKKEATDE</sequence>
<evidence type="ECO:0000313" key="3">
    <source>
        <dbReference type="Proteomes" id="UP000502377"/>
    </source>
</evidence>
<reference evidence="2 3" key="1">
    <citation type="submission" date="2016-07" db="EMBL/GenBank/DDBJ databases">
        <title>Comparative genomics of the Campylobacter concisus group.</title>
        <authorList>
            <person name="Miller W.G."/>
            <person name="Yee E."/>
            <person name="Chapman M.H."/>
            <person name="Huynh S."/>
            <person name="Bono J.L."/>
            <person name="On S.L.W."/>
            <person name="StLeger J."/>
            <person name="Foster G."/>
            <person name="Parker C.T."/>
        </authorList>
    </citation>
    <scope>NUCLEOTIDE SEQUENCE [LARGE SCALE GENOMIC DNA]</scope>
    <source>
        <strain evidence="2 3">ATCC 33238</strain>
    </source>
</reference>
<evidence type="ECO:0000256" key="1">
    <source>
        <dbReference type="SAM" id="MobiDB-lite"/>
    </source>
</evidence>
<proteinExistence type="predicted"/>
<dbReference type="AlphaFoldDB" id="A0A6G5QMN5"/>
<name>A0A6G5QMN5_CAMRE</name>
<protein>
    <submittedName>
        <fullName evidence="2">Uncharacterized protein</fullName>
    </submittedName>
</protein>
<gene>
    <name evidence="2" type="ORF">CRECT_1314</name>
</gene>
<dbReference type="EMBL" id="CP012543">
    <property type="protein sequence ID" value="QCD46968.1"/>
    <property type="molecule type" value="Genomic_DNA"/>
</dbReference>
<evidence type="ECO:0000313" key="2">
    <source>
        <dbReference type="EMBL" id="QCD46968.1"/>
    </source>
</evidence>
<dbReference type="KEGG" id="crx:CRECT_1314"/>
<dbReference type="RefSeq" id="WP_002944576.1">
    <property type="nucleotide sequence ID" value="NZ_CP012543.1"/>
</dbReference>
<feature type="region of interest" description="Disordered" evidence="1">
    <location>
        <begin position="42"/>
        <end position="72"/>
    </location>
</feature>